<feature type="transmembrane region" description="Helical" evidence="2">
    <location>
        <begin position="25"/>
        <end position="47"/>
    </location>
</feature>
<organism evidence="3 4">
    <name type="scientific">Sphingomonas morindae</name>
    <dbReference type="NCBI Taxonomy" id="1541170"/>
    <lineage>
        <taxon>Bacteria</taxon>
        <taxon>Pseudomonadati</taxon>
        <taxon>Pseudomonadota</taxon>
        <taxon>Alphaproteobacteria</taxon>
        <taxon>Sphingomonadales</taxon>
        <taxon>Sphingomonadaceae</taxon>
        <taxon>Sphingomonas</taxon>
    </lineage>
</organism>
<proteinExistence type="predicted"/>
<protein>
    <submittedName>
        <fullName evidence="3">Uncharacterized protein</fullName>
    </submittedName>
</protein>
<gene>
    <name evidence="3" type="ORF">LHA26_03985</name>
</gene>
<name>A0ABY4X9M4_9SPHN</name>
<keyword evidence="4" id="KW-1185">Reference proteome</keyword>
<evidence type="ECO:0000256" key="1">
    <source>
        <dbReference type="SAM" id="MobiDB-lite"/>
    </source>
</evidence>
<reference evidence="3" key="1">
    <citation type="journal article" date="2022" name="Toxins">
        <title>Genomic Analysis of Sphingopyxis sp. USTB-05 for Biodegrading Cyanobacterial Hepatotoxins.</title>
        <authorList>
            <person name="Liu C."/>
            <person name="Xu Q."/>
            <person name="Zhao Z."/>
            <person name="Zhang H."/>
            <person name="Liu X."/>
            <person name="Yin C."/>
            <person name="Liu Y."/>
            <person name="Yan H."/>
        </authorList>
    </citation>
    <scope>NUCLEOTIDE SEQUENCE</scope>
    <source>
        <strain evidence="3">NBD5</strain>
    </source>
</reference>
<evidence type="ECO:0000313" key="4">
    <source>
        <dbReference type="Proteomes" id="UP001056937"/>
    </source>
</evidence>
<accession>A0ABY4X9M4</accession>
<sequence>MARRRPSDRRREEAGRDPALQRIRVGVTGLAAVFLLTLLAAALFAFLGQDPHPAPHHNGGGPANAAAEEAPKEPLAELGVAPGNAPKPSPPIVTLNPAPPAPGSITAVPAAPPAAMAGPPLPAGHAAAPPAGSAAATPAR</sequence>
<feature type="region of interest" description="Disordered" evidence="1">
    <location>
        <begin position="49"/>
        <end position="140"/>
    </location>
</feature>
<dbReference type="RefSeq" id="WP_252167448.1">
    <property type="nucleotide sequence ID" value="NZ_CP084930.1"/>
</dbReference>
<feature type="compositionally biased region" description="Pro residues" evidence="1">
    <location>
        <begin position="85"/>
        <end position="102"/>
    </location>
</feature>
<keyword evidence="2" id="KW-0472">Membrane</keyword>
<keyword evidence="2" id="KW-0812">Transmembrane</keyword>
<keyword evidence="2" id="KW-1133">Transmembrane helix</keyword>
<feature type="compositionally biased region" description="Low complexity" evidence="1">
    <location>
        <begin position="107"/>
        <end position="140"/>
    </location>
</feature>
<dbReference type="Proteomes" id="UP001056937">
    <property type="component" value="Chromosome 1"/>
</dbReference>
<evidence type="ECO:0000256" key="2">
    <source>
        <dbReference type="SAM" id="Phobius"/>
    </source>
</evidence>
<dbReference type="EMBL" id="CP084930">
    <property type="protein sequence ID" value="USI73642.1"/>
    <property type="molecule type" value="Genomic_DNA"/>
</dbReference>
<evidence type="ECO:0000313" key="3">
    <source>
        <dbReference type="EMBL" id="USI73642.1"/>
    </source>
</evidence>